<evidence type="ECO:0000256" key="2">
    <source>
        <dbReference type="ARBA" id="ARBA00022759"/>
    </source>
</evidence>
<keyword evidence="5 6" id="KW-0234">DNA repair</keyword>
<evidence type="ECO:0000256" key="5">
    <source>
        <dbReference type="ARBA" id="ARBA00023204"/>
    </source>
</evidence>
<evidence type="ECO:0000313" key="8">
    <source>
        <dbReference type="Proteomes" id="UP000029629"/>
    </source>
</evidence>
<keyword evidence="4 6" id="KW-0378">Hydrolase</keyword>
<dbReference type="InterPro" id="IPR011335">
    <property type="entry name" value="Restrct_endonuc-II-like"/>
</dbReference>
<keyword evidence="8" id="KW-1185">Reference proteome</keyword>
<evidence type="ECO:0000256" key="1">
    <source>
        <dbReference type="ARBA" id="ARBA00022722"/>
    </source>
</evidence>
<evidence type="ECO:0000256" key="6">
    <source>
        <dbReference type="PIRNR" id="PIRNR018267"/>
    </source>
</evidence>
<dbReference type="CDD" id="cd00221">
    <property type="entry name" value="Vsr"/>
    <property type="match status" value="1"/>
</dbReference>
<sequence>MSRSENMARVKNKNTKPELYIRRLLWKEGFRYRLHSKKLPGKPDLYLPKYNTAIFVNGCFWHLHDNCKYASFPKNNHEFWKKKLLSNKERDKNIYSKLNESDIKVLVIWGCEVQNMLKDEVYRNRRLSEIKSFILGKNSDVPQTGE</sequence>
<dbReference type="eggNOG" id="COG3727">
    <property type="taxonomic scope" value="Bacteria"/>
</dbReference>
<evidence type="ECO:0000256" key="4">
    <source>
        <dbReference type="ARBA" id="ARBA00022801"/>
    </source>
</evidence>
<dbReference type="InterPro" id="IPR004603">
    <property type="entry name" value="DNA_mismatch_endonuc_vsr"/>
</dbReference>
<keyword evidence="3 6" id="KW-0227">DNA damage</keyword>
<dbReference type="GO" id="GO:0004519">
    <property type="term" value="F:endonuclease activity"/>
    <property type="evidence" value="ECO:0007669"/>
    <property type="project" value="UniProtKB-KW"/>
</dbReference>
<dbReference type="GO" id="GO:0016787">
    <property type="term" value="F:hydrolase activity"/>
    <property type="evidence" value="ECO:0007669"/>
    <property type="project" value="UniProtKB-KW"/>
</dbReference>
<dbReference type="SUPFAM" id="SSF52980">
    <property type="entry name" value="Restriction endonuclease-like"/>
    <property type="match status" value="1"/>
</dbReference>
<evidence type="ECO:0000256" key="3">
    <source>
        <dbReference type="ARBA" id="ARBA00022763"/>
    </source>
</evidence>
<dbReference type="OrthoDB" id="9801520at2"/>
<comment type="function">
    <text evidence="6">May nick specific sequences that contain T:G mispairs resulting from m5C-deamination.</text>
</comment>
<gene>
    <name evidence="7" type="ORF">HMPREF2130_02760</name>
</gene>
<comment type="caution">
    <text evidence="7">The sequence shown here is derived from an EMBL/GenBank/DDBJ whole genome shotgun (WGS) entry which is preliminary data.</text>
</comment>
<dbReference type="Proteomes" id="UP000029629">
    <property type="component" value="Unassembled WGS sequence"/>
</dbReference>
<proteinExistence type="inferred from homology"/>
<name>A0A095ZAI6_9BURK</name>
<evidence type="ECO:0000313" key="7">
    <source>
        <dbReference type="EMBL" id="KGF31678.1"/>
    </source>
</evidence>
<protein>
    <recommendedName>
        <fullName evidence="6">Very short patch repair endonuclease</fullName>
        <ecNumber evidence="6">3.1.-.-</ecNumber>
    </recommendedName>
</protein>
<organism evidence="7 8">
    <name type="scientific">Oligella urethralis DNF00040</name>
    <dbReference type="NCBI Taxonomy" id="1401065"/>
    <lineage>
        <taxon>Bacteria</taxon>
        <taxon>Pseudomonadati</taxon>
        <taxon>Pseudomonadota</taxon>
        <taxon>Betaproteobacteria</taxon>
        <taxon>Burkholderiales</taxon>
        <taxon>Alcaligenaceae</taxon>
        <taxon>Oligella</taxon>
    </lineage>
</organism>
<dbReference type="GO" id="GO:0006298">
    <property type="term" value="P:mismatch repair"/>
    <property type="evidence" value="ECO:0007669"/>
    <property type="project" value="UniProtKB-UniRule"/>
</dbReference>
<keyword evidence="1 6" id="KW-0540">Nuclease</keyword>
<dbReference type="Gene3D" id="3.40.960.10">
    <property type="entry name" value="VSR Endonuclease"/>
    <property type="match status" value="1"/>
</dbReference>
<dbReference type="EC" id="3.1.-.-" evidence="6"/>
<keyword evidence="2 6" id="KW-0255">Endonuclease</keyword>
<accession>A0A095ZAI6</accession>
<comment type="similarity">
    <text evidence="6">Belongs to the vsr family.</text>
</comment>
<dbReference type="EMBL" id="JRNI01000011">
    <property type="protein sequence ID" value="KGF31678.1"/>
    <property type="molecule type" value="Genomic_DNA"/>
</dbReference>
<dbReference type="Pfam" id="PF03852">
    <property type="entry name" value="Vsr"/>
    <property type="match status" value="1"/>
</dbReference>
<dbReference type="AlphaFoldDB" id="A0A095ZAI6"/>
<dbReference type="PIRSF" id="PIRSF018267">
    <property type="entry name" value="VSR_endonuc"/>
    <property type="match status" value="1"/>
</dbReference>
<reference evidence="7 8" key="1">
    <citation type="submission" date="2014-07" db="EMBL/GenBank/DDBJ databases">
        <authorList>
            <person name="McCorrison J."/>
            <person name="Sanka R."/>
            <person name="Torralba M."/>
            <person name="Gillis M."/>
            <person name="Haft D.H."/>
            <person name="Methe B."/>
            <person name="Sutton G."/>
            <person name="Nelson K.E."/>
        </authorList>
    </citation>
    <scope>NUCLEOTIDE SEQUENCE [LARGE SCALE GENOMIC DNA]</scope>
    <source>
        <strain evidence="7 8">DNF00040</strain>
    </source>
</reference>
<dbReference type="NCBIfam" id="TIGR00632">
    <property type="entry name" value="vsr"/>
    <property type="match status" value="1"/>
</dbReference>